<dbReference type="eggNOG" id="ENOG502QPMM">
    <property type="taxonomic scope" value="Eukaryota"/>
</dbReference>
<dbReference type="STRING" id="764103.G7DZC8"/>
<dbReference type="Pfam" id="PF06738">
    <property type="entry name" value="ThrE"/>
    <property type="match status" value="1"/>
</dbReference>
<evidence type="ECO:0000259" key="4">
    <source>
        <dbReference type="Pfam" id="PF06738"/>
    </source>
</evidence>
<feature type="compositionally biased region" description="Polar residues" evidence="2">
    <location>
        <begin position="298"/>
        <end position="307"/>
    </location>
</feature>
<feature type="compositionally biased region" description="Low complexity" evidence="2">
    <location>
        <begin position="260"/>
        <end position="278"/>
    </location>
</feature>
<feature type="transmembrane region" description="Helical" evidence="3">
    <location>
        <begin position="896"/>
        <end position="918"/>
    </location>
</feature>
<keyword evidence="3" id="KW-1133">Transmembrane helix</keyword>
<dbReference type="Proteomes" id="UP000009131">
    <property type="component" value="Unassembled WGS sequence"/>
</dbReference>
<feature type="compositionally biased region" description="Basic and acidic residues" evidence="2">
    <location>
        <begin position="413"/>
        <end position="426"/>
    </location>
</feature>
<sequence length="1145" mass="121829">MTDRGPPRASPLAGLGESEAADELSGRISPPRQLDGVPSIRVEPTLFREADIALETLNAPQLPALAEADVRLGSGAAFGRSRSIARLDQLAPDHLPAGGSEDPPGDDSPQSVEEESQNPPVRMPTAQDFATRTHRSSSASAMGSASAPAAGQLQLPQPAVVQAKRRVQWVGIMDGLNHDHHERRPNEPSGHHPLSRENSLSSSAGAKSDAPSGSNSVDGGHVALTMPTPSPMGEQPRGDKPGFFDAWADRTHNESSGLRSGQTTPGTPPSGMTTPATSRPGTPDSDIDIIDGERDGLPTNQSQSRQNKMFTRQAAKLVAVHKAKGRFTALAERARANNAGKEHKAKTKEELIQELAPPGPDFGILSNILRRAKSNESEGADASSPSERDSEKTITEPLPAVPRAPAPQPPAQSHEDRRREQREQRQARPGGTGVLSSLLRLYELPASAVSSSATLVADNFAGRRGRDSRRNSDDPAISRTHSESDATRLGAEVGRAFRSVATGTLQGLGKATAGGVSGVEKAANSIGIEGEATRPAAARSGAGVFGALQASAFNLSGVATPTGSSVAPNPNKSGFRISRYHRDQAVESNDSPLAHTPGSTSPVETPSRNQSDSNLAGMHKTQRAFSHASRSASHLSLGNLGEFMDPKKFHNESAVLKHRRTASGTASPAEYVEKERAKHGLPATPGRHKRDKRRQEEIFITMHVAAILQRQDFVLRLARALMMFGGPSHRIESQIQATAKVLDLQCQVIYLLNFMIISFADEDTHTNEIKFIKQNAALDLGKLTEIATLHYEVMHDQIGVEEASAEMSKLMKMKPTYTNWQFVLIGGLCSLFIGIASFDASVVDFLASFILGGLVVAVQCFVATKSDILSNIFEIAMAALCAFIAAALASTKIFCFSAIISSSIVLILPGWLVCNAALELQARSIVCGSVRLVFSVIYALFLGFGIGIGGQFWRLVSGDSVVTGPQTNSCSIAHGLQGDETSVPIWRSHISLWFAFLAVPGYAFCLALRNSARLRSKELPVMVVFASIGWTTNHFASIGFPNRSDISSALGALAVGLLGNVYGKLFQGTAFIVTIVPVLFQLPSGLSNGGLLIFASTTDSTTSFSSGFAVGEQLVQVSIGLTFGLFVALVLVYPFGKRRGGLFTF</sequence>
<dbReference type="PANTHER" id="PTHR31082:SF4">
    <property type="entry name" value="PHEROMONE-REGULATED MEMBRANE PROTEIN 10"/>
    <property type="match status" value="1"/>
</dbReference>
<evidence type="ECO:0000256" key="2">
    <source>
        <dbReference type="SAM" id="MobiDB-lite"/>
    </source>
</evidence>
<evidence type="ECO:0000256" key="3">
    <source>
        <dbReference type="SAM" id="Phobius"/>
    </source>
</evidence>
<feature type="compositionally biased region" description="Low complexity" evidence="2">
    <location>
        <begin position="136"/>
        <end position="150"/>
    </location>
</feature>
<dbReference type="RefSeq" id="XP_014571194.1">
    <property type="nucleotide sequence ID" value="XM_014715708.1"/>
</dbReference>
<dbReference type="InterPro" id="IPR051361">
    <property type="entry name" value="ThrE/Ser_Exporter"/>
</dbReference>
<feature type="transmembrane region" description="Helical" evidence="3">
    <location>
        <begin position="871"/>
        <end position="890"/>
    </location>
</feature>
<feature type="region of interest" description="Disordered" evidence="2">
    <location>
        <begin position="1"/>
        <end position="38"/>
    </location>
</feature>
<keyword evidence="6" id="KW-1185">Reference proteome</keyword>
<feature type="transmembrane region" description="Helical" evidence="3">
    <location>
        <begin position="1046"/>
        <end position="1063"/>
    </location>
</feature>
<organism evidence="5 6">
    <name type="scientific">Mixia osmundae (strain CBS 9802 / IAM 14324 / JCM 22182 / KY 12970)</name>
    <dbReference type="NCBI Taxonomy" id="764103"/>
    <lineage>
        <taxon>Eukaryota</taxon>
        <taxon>Fungi</taxon>
        <taxon>Dikarya</taxon>
        <taxon>Basidiomycota</taxon>
        <taxon>Pucciniomycotina</taxon>
        <taxon>Mixiomycetes</taxon>
        <taxon>Mixiales</taxon>
        <taxon>Mixiaceae</taxon>
        <taxon>Mixia</taxon>
    </lineage>
</organism>
<dbReference type="PANTHER" id="PTHR31082">
    <property type="entry name" value="PHEROMONE-REGULATED MEMBRANE PROTEIN 10"/>
    <property type="match status" value="1"/>
</dbReference>
<feature type="region of interest" description="Disordered" evidence="2">
    <location>
        <begin position="462"/>
        <end position="485"/>
    </location>
</feature>
<feature type="region of interest" description="Disordered" evidence="2">
    <location>
        <begin position="84"/>
        <end position="157"/>
    </location>
</feature>
<feature type="region of interest" description="Disordered" evidence="2">
    <location>
        <begin position="334"/>
        <end position="434"/>
    </location>
</feature>
<dbReference type="EMBL" id="BABT02000068">
    <property type="protein sequence ID" value="GAA95938.1"/>
    <property type="molecule type" value="Genomic_DNA"/>
</dbReference>
<feature type="compositionally biased region" description="Basic and acidic residues" evidence="2">
    <location>
        <begin position="176"/>
        <end position="190"/>
    </location>
</feature>
<proteinExistence type="inferred from homology"/>
<dbReference type="InParanoid" id="G7DZC8"/>
<feature type="region of interest" description="Disordered" evidence="2">
    <location>
        <begin position="586"/>
        <end position="630"/>
    </location>
</feature>
<dbReference type="HOGENOM" id="CLU_007078_0_2_1"/>
<feature type="region of interest" description="Disordered" evidence="2">
    <location>
        <begin position="172"/>
        <end position="307"/>
    </location>
</feature>
<reference evidence="5 6" key="2">
    <citation type="journal article" date="2012" name="Open Biol.">
        <title>Characteristics of nucleosomes and linker DNA regions on the genome of the basidiomycete Mixia osmundae revealed by mono- and dinucleosome mapping.</title>
        <authorList>
            <person name="Nishida H."/>
            <person name="Kondo S."/>
            <person name="Matsumoto T."/>
            <person name="Suzuki Y."/>
            <person name="Yoshikawa H."/>
            <person name="Taylor T.D."/>
            <person name="Sugiyama J."/>
        </authorList>
    </citation>
    <scope>NUCLEOTIDE SEQUENCE [LARGE SCALE GENOMIC DNA]</scope>
    <source>
        <strain evidence="6">CBS 9802 / IAM 14324 / JCM 22182 / KY 12970</strain>
    </source>
</reference>
<feature type="transmembrane region" description="Helical" evidence="3">
    <location>
        <begin position="990"/>
        <end position="1008"/>
    </location>
</feature>
<dbReference type="InterPro" id="IPR010619">
    <property type="entry name" value="ThrE-like_N"/>
</dbReference>
<evidence type="ECO:0000313" key="6">
    <source>
        <dbReference type="Proteomes" id="UP000009131"/>
    </source>
</evidence>
<evidence type="ECO:0000256" key="1">
    <source>
        <dbReference type="ARBA" id="ARBA00034125"/>
    </source>
</evidence>
<feature type="transmembrane region" description="Helical" evidence="3">
    <location>
        <begin position="1070"/>
        <end position="1094"/>
    </location>
</feature>
<keyword evidence="3" id="KW-0812">Transmembrane</keyword>
<gene>
    <name evidence="5" type="primary">Mo02596</name>
    <name evidence="5" type="ORF">E5Q_02596</name>
</gene>
<protein>
    <recommendedName>
        <fullName evidence="4">Threonine/serine exporter-like N-terminal domain-containing protein</fullName>
    </recommendedName>
</protein>
<feature type="compositionally biased region" description="Basic and acidic residues" evidence="2">
    <location>
        <begin position="236"/>
        <end position="253"/>
    </location>
</feature>
<feature type="compositionally biased region" description="Polar residues" evidence="2">
    <location>
        <begin position="586"/>
        <end position="614"/>
    </location>
</feature>
<feature type="compositionally biased region" description="Polar residues" evidence="2">
    <location>
        <begin position="196"/>
        <end position="217"/>
    </location>
</feature>
<dbReference type="GO" id="GO:0022857">
    <property type="term" value="F:transmembrane transporter activity"/>
    <property type="evidence" value="ECO:0007669"/>
    <property type="project" value="InterPro"/>
</dbReference>
<feature type="transmembrane region" description="Helical" evidence="3">
    <location>
        <begin position="1114"/>
        <end position="1135"/>
    </location>
</feature>
<keyword evidence="3" id="KW-0472">Membrane</keyword>
<dbReference type="OrthoDB" id="413008at2759"/>
<feature type="domain" description="Threonine/serine exporter-like N-terminal" evidence="4">
    <location>
        <begin position="712"/>
        <end position="952"/>
    </location>
</feature>
<evidence type="ECO:0000313" key="5">
    <source>
        <dbReference type="EMBL" id="GAA95938.1"/>
    </source>
</evidence>
<dbReference type="AlphaFoldDB" id="G7DZC8"/>
<feature type="transmembrane region" description="Helical" evidence="3">
    <location>
        <begin position="1020"/>
        <end position="1040"/>
    </location>
</feature>
<reference evidence="5 6" key="1">
    <citation type="journal article" date="2011" name="J. Gen. Appl. Microbiol.">
        <title>Draft genome sequencing of the enigmatic basidiomycete Mixia osmundae.</title>
        <authorList>
            <person name="Nishida H."/>
            <person name="Nagatsuka Y."/>
            <person name="Sugiyama J."/>
        </authorList>
    </citation>
    <scope>NUCLEOTIDE SEQUENCE [LARGE SCALE GENOMIC DNA]</scope>
    <source>
        <strain evidence="6">CBS 9802 / IAM 14324 / JCM 22182 / KY 12970</strain>
    </source>
</reference>
<feature type="transmembrane region" description="Helical" evidence="3">
    <location>
        <begin position="930"/>
        <end position="953"/>
    </location>
</feature>
<accession>G7DZC8</accession>
<comment type="similarity">
    <text evidence="1">Belongs to the ThrE exporter (TC 2.A.79) family.</text>
</comment>
<comment type="caution">
    <text evidence="5">The sequence shown here is derived from an EMBL/GenBank/DDBJ whole genome shotgun (WGS) entry which is preliminary data.</text>
</comment>
<dbReference type="OMA" id="HRIETQI"/>
<feature type="compositionally biased region" description="Basic and acidic residues" evidence="2">
    <location>
        <begin position="464"/>
        <end position="473"/>
    </location>
</feature>
<feature type="compositionally biased region" description="Pro residues" evidence="2">
    <location>
        <begin position="399"/>
        <end position="410"/>
    </location>
</feature>
<feature type="transmembrane region" description="Helical" evidence="3">
    <location>
        <begin position="842"/>
        <end position="864"/>
    </location>
</feature>
<name>G7DZC8_MIXOS</name>